<evidence type="ECO:0000256" key="6">
    <source>
        <dbReference type="RuleBase" id="RU366034"/>
    </source>
</evidence>
<name>A0A8H5HZI8_9AGAR</name>
<dbReference type="GO" id="GO:0046872">
    <property type="term" value="F:metal ion binding"/>
    <property type="evidence" value="ECO:0007669"/>
    <property type="project" value="UniProtKB-KW"/>
</dbReference>
<protein>
    <recommendedName>
        <fullName evidence="6">Terpene synthase</fullName>
        <ecNumber evidence="6">4.2.3.-</ecNumber>
    </recommendedName>
</protein>
<evidence type="ECO:0000256" key="2">
    <source>
        <dbReference type="ARBA" id="ARBA00006333"/>
    </source>
</evidence>
<keyword evidence="4 6" id="KW-0460">Magnesium</keyword>
<comment type="caution">
    <text evidence="7">The sequence shown here is derived from an EMBL/GenBank/DDBJ whole genome shotgun (WGS) entry which is preliminary data.</text>
</comment>
<evidence type="ECO:0000313" key="8">
    <source>
        <dbReference type="Proteomes" id="UP000518752"/>
    </source>
</evidence>
<organism evidence="7 8">
    <name type="scientific">Collybiopsis confluens</name>
    <dbReference type="NCBI Taxonomy" id="2823264"/>
    <lineage>
        <taxon>Eukaryota</taxon>
        <taxon>Fungi</taxon>
        <taxon>Dikarya</taxon>
        <taxon>Basidiomycota</taxon>
        <taxon>Agaricomycotina</taxon>
        <taxon>Agaricomycetes</taxon>
        <taxon>Agaricomycetidae</taxon>
        <taxon>Agaricales</taxon>
        <taxon>Marasmiineae</taxon>
        <taxon>Omphalotaceae</taxon>
        <taxon>Collybiopsis</taxon>
    </lineage>
</organism>
<dbReference type="Pfam" id="PF19086">
    <property type="entry name" value="Terpene_syn_C_2"/>
    <property type="match status" value="1"/>
</dbReference>
<keyword evidence="3 6" id="KW-0479">Metal-binding</keyword>
<accession>A0A8H5HZI8</accession>
<dbReference type="GO" id="GO:0010333">
    <property type="term" value="F:terpene synthase activity"/>
    <property type="evidence" value="ECO:0007669"/>
    <property type="project" value="InterPro"/>
</dbReference>
<dbReference type="GO" id="GO:0008299">
    <property type="term" value="P:isoprenoid biosynthetic process"/>
    <property type="evidence" value="ECO:0007669"/>
    <property type="project" value="UniProtKB-ARBA"/>
</dbReference>
<comment type="similarity">
    <text evidence="2 6">Belongs to the terpene synthase family.</text>
</comment>
<dbReference type="Proteomes" id="UP000518752">
    <property type="component" value="Unassembled WGS sequence"/>
</dbReference>
<comment type="cofactor">
    <cofactor evidence="1 6">
        <name>Mg(2+)</name>
        <dbReference type="ChEBI" id="CHEBI:18420"/>
    </cofactor>
</comment>
<proteinExistence type="inferred from homology"/>
<dbReference type="AlphaFoldDB" id="A0A8H5HZI8"/>
<sequence length="218" mass="24728">MLVSDDQNGRDARATGNIYLNTMCDANYEDGTTLCKITKDFRTRYFSSAGPSTTRRFLEHCANYIECVSVEAELREREEVLGLDAFTHLRRENSAIRLCFGLFEYALGLDLPQKVFEDPTFMDAYFAAADMVCWANDVYSYDMEQSKGHSGNNVVTVLMKAYDMELQAAADYIGVYFKELMDRFLDARGRIPSFGTEIDAGVAQYLDALAHWVRGNLE</sequence>
<evidence type="ECO:0000256" key="3">
    <source>
        <dbReference type="ARBA" id="ARBA00022723"/>
    </source>
</evidence>
<evidence type="ECO:0000256" key="4">
    <source>
        <dbReference type="ARBA" id="ARBA00022842"/>
    </source>
</evidence>
<dbReference type="Gene3D" id="1.10.600.10">
    <property type="entry name" value="Farnesyl Diphosphate Synthase"/>
    <property type="match status" value="1"/>
</dbReference>
<evidence type="ECO:0000256" key="5">
    <source>
        <dbReference type="ARBA" id="ARBA00023239"/>
    </source>
</evidence>
<evidence type="ECO:0000256" key="1">
    <source>
        <dbReference type="ARBA" id="ARBA00001946"/>
    </source>
</evidence>
<dbReference type="InterPro" id="IPR008949">
    <property type="entry name" value="Isoprenoid_synthase_dom_sf"/>
</dbReference>
<dbReference type="OrthoDB" id="2861623at2759"/>
<evidence type="ECO:0000313" key="7">
    <source>
        <dbReference type="EMBL" id="KAF5392278.1"/>
    </source>
</evidence>
<keyword evidence="8" id="KW-1185">Reference proteome</keyword>
<dbReference type="EC" id="4.2.3.-" evidence="6"/>
<dbReference type="EMBL" id="JAACJN010000006">
    <property type="protein sequence ID" value="KAF5392278.1"/>
    <property type="molecule type" value="Genomic_DNA"/>
</dbReference>
<dbReference type="SUPFAM" id="SSF48576">
    <property type="entry name" value="Terpenoid synthases"/>
    <property type="match status" value="1"/>
</dbReference>
<dbReference type="PANTHER" id="PTHR35201">
    <property type="entry name" value="TERPENE SYNTHASE"/>
    <property type="match status" value="1"/>
</dbReference>
<reference evidence="7 8" key="1">
    <citation type="journal article" date="2020" name="ISME J.">
        <title>Uncovering the hidden diversity of litter-decomposition mechanisms in mushroom-forming fungi.</title>
        <authorList>
            <person name="Floudas D."/>
            <person name="Bentzer J."/>
            <person name="Ahren D."/>
            <person name="Johansson T."/>
            <person name="Persson P."/>
            <person name="Tunlid A."/>
        </authorList>
    </citation>
    <scope>NUCLEOTIDE SEQUENCE [LARGE SCALE GENOMIC DNA]</scope>
    <source>
        <strain evidence="7 8">CBS 406.79</strain>
    </source>
</reference>
<dbReference type="PANTHER" id="PTHR35201:SF4">
    <property type="entry name" value="BETA-PINACENE SYNTHASE-RELATED"/>
    <property type="match status" value="1"/>
</dbReference>
<keyword evidence="5 6" id="KW-0456">Lyase</keyword>
<gene>
    <name evidence="7" type="ORF">D9757_001488</name>
</gene>
<dbReference type="InterPro" id="IPR034686">
    <property type="entry name" value="Terpene_cyclase-like_2"/>
</dbReference>